<proteinExistence type="predicted"/>
<evidence type="ECO:0000313" key="5">
    <source>
        <dbReference type="Proteomes" id="UP000437017"/>
    </source>
</evidence>
<dbReference type="CDD" id="cd18118">
    <property type="entry name" value="ATP-synt_V_A-type_beta_N"/>
    <property type="match status" value="1"/>
</dbReference>
<evidence type="ECO:0000256" key="2">
    <source>
        <dbReference type="ARBA" id="ARBA00023065"/>
    </source>
</evidence>
<evidence type="ECO:0000313" key="4">
    <source>
        <dbReference type="EMBL" id="KAB0388854.1"/>
    </source>
</evidence>
<dbReference type="OrthoDB" id="9428300at2759"/>
<dbReference type="PANTHER" id="PTHR43389:SF5">
    <property type="entry name" value="V-TYPE PROTON ATPASE SUBUNIT B, BRAIN ISOFORM"/>
    <property type="match status" value="1"/>
</dbReference>
<dbReference type="Gene3D" id="3.40.50.12240">
    <property type="match status" value="1"/>
</dbReference>
<gene>
    <name evidence="4" type="ORF">E2I00_006468</name>
</gene>
<reference evidence="4 5" key="1">
    <citation type="journal article" date="2019" name="PLoS ONE">
        <title>Genomic analyses reveal an absence of contemporary introgressive admixture between fin whales and blue whales, despite known hybrids.</title>
        <authorList>
            <person name="Westbury M.V."/>
            <person name="Petersen B."/>
            <person name="Lorenzen E.D."/>
        </authorList>
    </citation>
    <scope>NUCLEOTIDE SEQUENCE [LARGE SCALE GENOMIC DNA]</scope>
    <source>
        <strain evidence="4">FinWhale-01</strain>
    </source>
</reference>
<dbReference type="GO" id="GO:0046034">
    <property type="term" value="P:ATP metabolic process"/>
    <property type="evidence" value="ECO:0007669"/>
    <property type="project" value="InterPro"/>
</dbReference>
<dbReference type="InterPro" id="IPR004100">
    <property type="entry name" value="ATPase_F1/V1/A1_a/bsu_N"/>
</dbReference>
<dbReference type="EMBL" id="SGJD01010532">
    <property type="protein sequence ID" value="KAB0388854.1"/>
    <property type="molecule type" value="Genomic_DNA"/>
</dbReference>
<dbReference type="PANTHER" id="PTHR43389">
    <property type="entry name" value="V-TYPE PROTON ATPASE SUBUNIT B"/>
    <property type="match status" value="1"/>
</dbReference>
<protein>
    <recommendedName>
        <fullName evidence="3">ATPase F1/V1/A1 complex alpha/beta subunit N-terminal domain-containing protein</fullName>
    </recommendedName>
</protein>
<dbReference type="Proteomes" id="UP000437017">
    <property type="component" value="Unassembled WGS sequence"/>
</dbReference>
<evidence type="ECO:0000256" key="1">
    <source>
        <dbReference type="ARBA" id="ARBA00022448"/>
    </source>
</evidence>
<keyword evidence="5" id="KW-1185">Reference proteome</keyword>
<accession>A0A643BLQ3</accession>
<dbReference type="GO" id="GO:0007035">
    <property type="term" value="P:vacuolar acidification"/>
    <property type="evidence" value="ECO:0007669"/>
    <property type="project" value="TreeGrafter"/>
</dbReference>
<comment type="caution">
    <text evidence="4">The sequence shown here is derived from an EMBL/GenBank/DDBJ whole genome shotgun (WGS) entry which is preliminary data.</text>
</comment>
<evidence type="ECO:0000259" key="3">
    <source>
        <dbReference type="Pfam" id="PF02874"/>
    </source>
</evidence>
<dbReference type="GO" id="GO:0046961">
    <property type="term" value="F:proton-transporting ATPase activity, rotational mechanism"/>
    <property type="evidence" value="ECO:0007669"/>
    <property type="project" value="TreeGrafter"/>
</dbReference>
<dbReference type="InterPro" id="IPR022879">
    <property type="entry name" value="V-ATPase_su_B/beta"/>
</dbReference>
<organism evidence="4 5">
    <name type="scientific">Balaenoptera physalus</name>
    <name type="common">Fin whale</name>
    <name type="synonym">Balaena physalus</name>
    <dbReference type="NCBI Taxonomy" id="9770"/>
    <lineage>
        <taxon>Eukaryota</taxon>
        <taxon>Metazoa</taxon>
        <taxon>Chordata</taxon>
        <taxon>Craniata</taxon>
        <taxon>Vertebrata</taxon>
        <taxon>Euteleostomi</taxon>
        <taxon>Mammalia</taxon>
        <taxon>Eutheria</taxon>
        <taxon>Laurasiatheria</taxon>
        <taxon>Artiodactyla</taxon>
        <taxon>Whippomorpha</taxon>
        <taxon>Cetacea</taxon>
        <taxon>Mysticeti</taxon>
        <taxon>Balaenopteridae</taxon>
        <taxon>Balaenoptera</taxon>
    </lineage>
</organism>
<dbReference type="Pfam" id="PF02874">
    <property type="entry name" value="ATP-synt_ab_N"/>
    <property type="match status" value="1"/>
</dbReference>
<sequence>MKRSGQVLEVSGSKAVVQVFEGTSGIDAKKTSCEFTEDILQTSVSQEVLGGVFNGLEKPINRGPVVLAKDFIDIMGQAINPQC</sequence>
<keyword evidence="1" id="KW-0813">Transport</keyword>
<name>A0A643BLQ3_BALPH</name>
<dbReference type="AlphaFoldDB" id="A0A643BLQ3"/>
<keyword evidence="2" id="KW-0406">Ion transport</keyword>
<feature type="domain" description="ATPase F1/V1/A1 complex alpha/beta subunit N-terminal" evidence="3">
    <location>
        <begin position="2"/>
        <end position="36"/>
    </location>
</feature>